<dbReference type="Pfam" id="PF13563">
    <property type="entry name" value="2_5_RNA_ligase2"/>
    <property type="match status" value="1"/>
</dbReference>
<accession>A0A5S3QH39</accession>
<feature type="active site" description="Proton acceptor" evidence="2">
    <location>
        <position position="128"/>
    </location>
</feature>
<dbReference type="RefSeq" id="WP_138601320.1">
    <property type="nucleotide sequence ID" value="NZ_VCIA01000001.1"/>
</dbReference>
<comment type="catalytic activity">
    <reaction evidence="2">
        <text>a 3'-end 2',3'-cyclophospho-ribonucleotide-RNA + H2O = a 3'-end 2'-phospho-ribonucleotide-RNA + H(+)</text>
        <dbReference type="Rhea" id="RHEA:11828"/>
        <dbReference type="Rhea" id="RHEA-COMP:10464"/>
        <dbReference type="Rhea" id="RHEA-COMP:17353"/>
        <dbReference type="ChEBI" id="CHEBI:15377"/>
        <dbReference type="ChEBI" id="CHEBI:15378"/>
        <dbReference type="ChEBI" id="CHEBI:83064"/>
        <dbReference type="ChEBI" id="CHEBI:173113"/>
        <dbReference type="EC" id="3.1.4.58"/>
    </reaction>
</comment>
<feature type="active site" description="Proton donor" evidence="2">
    <location>
        <position position="43"/>
    </location>
</feature>
<dbReference type="NCBIfam" id="TIGR02258">
    <property type="entry name" value="2_5_ligase"/>
    <property type="match status" value="1"/>
</dbReference>
<comment type="function">
    <text evidence="2">Hydrolyzes RNA 2',3'-cyclic phosphodiester to an RNA 2'-phosphomonoester.</text>
</comment>
<dbReference type="Proteomes" id="UP000306980">
    <property type="component" value="Unassembled WGS sequence"/>
</dbReference>
<dbReference type="OrthoDB" id="9789350at2"/>
<dbReference type="PANTHER" id="PTHR35561:SF1">
    <property type="entry name" value="RNA 2',3'-CYCLIC PHOSPHODIESTERASE"/>
    <property type="match status" value="1"/>
</dbReference>
<reference evidence="3 4" key="1">
    <citation type="submission" date="2019-05" db="EMBL/GenBank/DDBJ databases">
        <title>Genomic analysis of Lentibacillus sp. NKC220-2.</title>
        <authorList>
            <person name="Oh Y.J."/>
        </authorList>
    </citation>
    <scope>NUCLEOTIDE SEQUENCE [LARGE SCALE GENOMIC DNA]</scope>
    <source>
        <strain evidence="3 4">NKC220-2</strain>
    </source>
</reference>
<dbReference type="SUPFAM" id="SSF55144">
    <property type="entry name" value="LigT-like"/>
    <property type="match status" value="1"/>
</dbReference>
<organism evidence="3 4">
    <name type="scientific">Lentibacillus cibarius</name>
    <dbReference type="NCBI Taxonomy" id="2583219"/>
    <lineage>
        <taxon>Bacteria</taxon>
        <taxon>Bacillati</taxon>
        <taxon>Bacillota</taxon>
        <taxon>Bacilli</taxon>
        <taxon>Bacillales</taxon>
        <taxon>Bacillaceae</taxon>
        <taxon>Lentibacillus</taxon>
    </lineage>
</organism>
<dbReference type="AlphaFoldDB" id="A0A5S3QH39"/>
<comment type="similarity">
    <text evidence="2">Belongs to the 2H phosphoesterase superfamily. ThpR family.</text>
</comment>
<dbReference type="HAMAP" id="MF_01940">
    <property type="entry name" value="RNA_CPDase"/>
    <property type="match status" value="1"/>
</dbReference>
<dbReference type="GO" id="GO:0004113">
    <property type="term" value="F:2',3'-cyclic-nucleotide 3'-phosphodiesterase activity"/>
    <property type="evidence" value="ECO:0007669"/>
    <property type="project" value="InterPro"/>
</dbReference>
<proteinExistence type="inferred from homology"/>
<sequence length="190" mass="22021">MNLSHYFIAIPLPRFLKRLFAEWQSGLQKYLPYKQWTHQEDFHITLKFLGPVSQMQLYKLLDSLHAVEGIPAFRVHAQDLGTFGNPVKPRVLWAGVEKKEELLQLHHCVEGAATEAGFQRDSRTFAPHITLAKKWNGGKMNVNSWLEQYSGQHIFNVDQVVVYKIFPGRTPKYTAVETFDLSRRGTEWHS</sequence>
<name>A0A5S3QH39_9BACI</name>
<feature type="short sequence motif" description="HXTX 1" evidence="2">
    <location>
        <begin position="43"/>
        <end position="46"/>
    </location>
</feature>
<dbReference type="EMBL" id="VCIA01000001">
    <property type="protein sequence ID" value="TMN21214.1"/>
    <property type="molecule type" value="Genomic_DNA"/>
</dbReference>
<keyword evidence="1 2" id="KW-0378">Hydrolase</keyword>
<comment type="caution">
    <text evidence="3">The sequence shown here is derived from an EMBL/GenBank/DDBJ whole genome shotgun (WGS) entry which is preliminary data.</text>
</comment>
<protein>
    <recommendedName>
        <fullName evidence="2">RNA 2',3'-cyclic phosphodiesterase</fullName>
        <shortName evidence="2">RNA 2',3'-CPDase</shortName>
        <ecNumber evidence="2">3.1.4.58</ecNumber>
    </recommendedName>
</protein>
<dbReference type="InterPro" id="IPR004175">
    <property type="entry name" value="RNA_CPDase"/>
</dbReference>
<dbReference type="GO" id="GO:0008664">
    <property type="term" value="F:RNA 2',3'-cyclic 3'-phosphodiesterase activity"/>
    <property type="evidence" value="ECO:0007669"/>
    <property type="project" value="UniProtKB-EC"/>
</dbReference>
<evidence type="ECO:0000256" key="2">
    <source>
        <dbReference type="HAMAP-Rule" id="MF_01940"/>
    </source>
</evidence>
<feature type="short sequence motif" description="HXTX 2" evidence="2">
    <location>
        <begin position="128"/>
        <end position="131"/>
    </location>
</feature>
<evidence type="ECO:0000313" key="3">
    <source>
        <dbReference type="EMBL" id="TMN21214.1"/>
    </source>
</evidence>
<dbReference type="EC" id="3.1.4.58" evidence="2"/>
<dbReference type="PANTHER" id="PTHR35561">
    <property type="entry name" value="RNA 2',3'-CYCLIC PHOSPHODIESTERASE"/>
    <property type="match status" value="1"/>
</dbReference>
<gene>
    <name evidence="3" type="primary">thpR</name>
    <name evidence="3" type="ORF">FFL34_03115</name>
</gene>
<dbReference type="Gene3D" id="3.90.1140.10">
    <property type="entry name" value="Cyclic phosphodiesterase"/>
    <property type="match status" value="1"/>
</dbReference>
<evidence type="ECO:0000313" key="4">
    <source>
        <dbReference type="Proteomes" id="UP000306980"/>
    </source>
</evidence>
<evidence type="ECO:0000256" key="1">
    <source>
        <dbReference type="ARBA" id="ARBA00022801"/>
    </source>
</evidence>
<dbReference type="InterPro" id="IPR009097">
    <property type="entry name" value="Cyclic_Pdiesterase"/>
</dbReference>